<name>A0A2P2ITN4_RHIMU</name>
<dbReference type="EMBL" id="GGEC01004073">
    <property type="protein sequence ID" value="MBW84556.1"/>
    <property type="molecule type" value="Transcribed_RNA"/>
</dbReference>
<feature type="signal peptide" evidence="1">
    <location>
        <begin position="1"/>
        <end position="24"/>
    </location>
</feature>
<dbReference type="AlphaFoldDB" id="A0A2P2ITN4"/>
<proteinExistence type="predicted"/>
<sequence length="48" mass="5347">MCILAIVLFMKLLCILLVCQSVWQGKSLLHCCAVNDCALAILMEMSYP</sequence>
<organism evidence="2">
    <name type="scientific">Rhizophora mucronata</name>
    <name type="common">Asiatic mangrove</name>
    <dbReference type="NCBI Taxonomy" id="61149"/>
    <lineage>
        <taxon>Eukaryota</taxon>
        <taxon>Viridiplantae</taxon>
        <taxon>Streptophyta</taxon>
        <taxon>Embryophyta</taxon>
        <taxon>Tracheophyta</taxon>
        <taxon>Spermatophyta</taxon>
        <taxon>Magnoliopsida</taxon>
        <taxon>eudicotyledons</taxon>
        <taxon>Gunneridae</taxon>
        <taxon>Pentapetalae</taxon>
        <taxon>rosids</taxon>
        <taxon>fabids</taxon>
        <taxon>Malpighiales</taxon>
        <taxon>Rhizophoraceae</taxon>
        <taxon>Rhizophora</taxon>
    </lineage>
</organism>
<accession>A0A2P2ITN4</accession>
<keyword evidence="1" id="KW-0732">Signal</keyword>
<feature type="chain" id="PRO_5015158648" evidence="1">
    <location>
        <begin position="25"/>
        <end position="48"/>
    </location>
</feature>
<evidence type="ECO:0000313" key="2">
    <source>
        <dbReference type="EMBL" id="MBW84556.1"/>
    </source>
</evidence>
<protein>
    <submittedName>
        <fullName evidence="2">Uncharacterized protein</fullName>
    </submittedName>
</protein>
<evidence type="ECO:0000256" key="1">
    <source>
        <dbReference type="SAM" id="SignalP"/>
    </source>
</evidence>
<reference evidence="2" key="1">
    <citation type="submission" date="2018-02" db="EMBL/GenBank/DDBJ databases">
        <title>Rhizophora mucronata_Transcriptome.</title>
        <authorList>
            <person name="Meera S.P."/>
            <person name="Sreeshan A."/>
            <person name="Augustine A."/>
        </authorList>
    </citation>
    <scope>NUCLEOTIDE SEQUENCE</scope>
    <source>
        <tissue evidence="2">Leaf</tissue>
    </source>
</reference>